<accession>A0A8R1YPT4</accession>
<gene>
    <name evidence="1" type="primary">WBGene00274628</name>
</gene>
<sequence>MLAFLLILFTSVEKVSPFCLEAINSTEHFVIIESCSMITQRACEYNCEKSPRPQNSAVHCTLLGEPIKSEVCIVPMLIYRKVGKDRKDRTNMTGQYGADPCVRETITVGFDANPICPFKQGTDYVVRVVLEDGSRRTMDNDVNNRISYSRTTRMWQYKYSTYSGNLLVSFVAGMCAIAGRIPDCRVRNTGRLLFISLTLSSLNRSREYGSNCPCSPLGPVDTGSRVANPVLINKLGACEKPEWSIWMLWDKNSGAVYKRPTKCAESRLACQAGEWFLYEGDRQYGILTLKASCV</sequence>
<dbReference type="Proteomes" id="UP000005239">
    <property type="component" value="Unassembled WGS sequence"/>
</dbReference>
<keyword evidence="2" id="KW-1185">Reference proteome</keyword>
<dbReference type="EnsemblMetazoa" id="PPA36259.1">
    <property type="protein sequence ID" value="PPA36259.1"/>
    <property type="gene ID" value="WBGene00274628"/>
</dbReference>
<protein>
    <submittedName>
        <fullName evidence="1">Uncharacterized protein</fullName>
    </submittedName>
</protein>
<dbReference type="AlphaFoldDB" id="A0A2A6CYC5"/>
<proteinExistence type="predicted"/>
<reference evidence="2" key="1">
    <citation type="journal article" date="2008" name="Nat. Genet.">
        <title>The Pristionchus pacificus genome provides a unique perspective on nematode lifestyle and parasitism.</title>
        <authorList>
            <person name="Dieterich C."/>
            <person name="Clifton S.W."/>
            <person name="Schuster L.N."/>
            <person name="Chinwalla A."/>
            <person name="Delehaunty K."/>
            <person name="Dinkelacker I."/>
            <person name="Fulton L."/>
            <person name="Fulton R."/>
            <person name="Godfrey J."/>
            <person name="Minx P."/>
            <person name="Mitreva M."/>
            <person name="Roeseler W."/>
            <person name="Tian H."/>
            <person name="Witte H."/>
            <person name="Yang S.P."/>
            <person name="Wilson R.K."/>
            <person name="Sommer R.J."/>
        </authorList>
    </citation>
    <scope>NUCLEOTIDE SEQUENCE [LARGE SCALE GENOMIC DNA]</scope>
    <source>
        <strain evidence="2">PS312</strain>
    </source>
</reference>
<reference evidence="1" key="2">
    <citation type="submission" date="2022-06" db="UniProtKB">
        <authorList>
            <consortium name="EnsemblMetazoa"/>
        </authorList>
    </citation>
    <scope>IDENTIFICATION</scope>
    <source>
        <strain evidence="1">PS312</strain>
    </source>
</reference>
<name>A0A2A6CYC5_PRIPA</name>
<evidence type="ECO:0000313" key="2">
    <source>
        <dbReference type="Proteomes" id="UP000005239"/>
    </source>
</evidence>
<evidence type="ECO:0000313" key="1">
    <source>
        <dbReference type="EnsemblMetazoa" id="PPA36259.1"/>
    </source>
</evidence>
<accession>A0A2A6CYC5</accession>
<organism evidence="1 2">
    <name type="scientific">Pristionchus pacificus</name>
    <name type="common">Parasitic nematode worm</name>
    <dbReference type="NCBI Taxonomy" id="54126"/>
    <lineage>
        <taxon>Eukaryota</taxon>
        <taxon>Metazoa</taxon>
        <taxon>Ecdysozoa</taxon>
        <taxon>Nematoda</taxon>
        <taxon>Chromadorea</taxon>
        <taxon>Rhabditida</taxon>
        <taxon>Rhabditina</taxon>
        <taxon>Diplogasteromorpha</taxon>
        <taxon>Diplogasteroidea</taxon>
        <taxon>Neodiplogasteridae</taxon>
        <taxon>Pristionchus</taxon>
    </lineage>
</organism>